<evidence type="ECO:0000313" key="6">
    <source>
        <dbReference type="Proteomes" id="UP000254601"/>
    </source>
</evidence>
<dbReference type="GO" id="GO:0005737">
    <property type="term" value="C:cytoplasm"/>
    <property type="evidence" value="ECO:0007669"/>
    <property type="project" value="UniProtKB-SubCell"/>
</dbReference>
<dbReference type="NCBIfam" id="TIGR00667">
    <property type="entry name" value="aat"/>
    <property type="match status" value="1"/>
</dbReference>
<dbReference type="HAMAP" id="MF_00688">
    <property type="entry name" value="Leu_Phe_trans"/>
    <property type="match status" value="1"/>
</dbReference>
<dbReference type="Gene3D" id="3.30.70.3550">
    <property type="entry name" value="Leucyl/phenylalanyl-tRNA-protein transferase, N-terminal domain"/>
    <property type="match status" value="1"/>
</dbReference>
<organism evidence="5 6">
    <name type="scientific">Suttonella ornithocola</name>
    <dbReference type="NCBI Taxonomy" id="279832"/>
    <lineage>
        <taxon>Bacteria</taxon>
        <taxon>Pseudomonadati</taxon>
        <taxon>Pseudomonadota</taxon>
        <taxon>Gammaproteobacteria</taxon>
        <taxon>Cardiobacteriales</taxon>
        <taxon>Cardiobacteriaceae</taxon>
        <taxon>Suttonella</taxon>
    </lineage>
</organism>
<comment type="function">
    <text evidence="4">Functions in the N-end rule pathway of protein degradation where it conjugates Leu, Phe and, less efficiently, Met from aminoacyl-tRNAs to the N-termini of proteins containing an N-terminal arginine or lysine.</text>
</comment>
<dbReference type="InterPro" id="IPR042221">
    <property type="entry name" value="Leu/Phe-tRNA_Trfase_N"/>
</dbReference>
<evidence type="ECO:0000256" key="3">
    <source>
        <dbReference type="ARBA" id="ARBA00023315"/>
    </source>
</evidence>
<dbReference type="InterPro" id="IPR042203">
    <property type="entry name" value="Leu/Phe-tRNA_Trfase_C"/>
</dbReference>
<dbReference type="EMBL" id="UHIC01000001">
    <property type="protein sequence ID" value="SUO96506.1"/>
    <property type="molecule type" value="Genomic_DNA"/>
</dbReference>
<protein>
    <recommendedName>
        <fullName evidence="4">Leucyl/phenylalanyl-tRNA--protein transferase</fullName>
        <ecNumber evidence="4">2.3.2.6</ecNumber>
    </recommendedName>
    <alternativeName>
        <fullName evidence="4">L/F-transferase</fullName>
    </alternativeName>
    <alternativeName>
        <fullName evidence="4">Leucyltransferase</fullName>
    </alternativeName>
    <alternativeName>
        <fullName evidence="4">Phenyalanyltransferase</fullName>
    </alternativeName>
</protein>
<name>A0A380MWT2_9GAMM</name>
<dbReference type="GO" id="GO:0008914">
    <property type="term" value="F:leucyl-tRNA--protein transferase activity"/>
    <property type="evidence" value="ECO:0007669"/>
    <property type="project" value="UniProtKB-UniRule"/>
</dbReference>
<dbReference type="PANTHER" id="PTHR30098:SF2">
    <property type="entry name" value="LEUCYL_PHENYLALANYL-TRNA--PROTEIN TRANSFERASE"/>
    <property type="match status" value="1"/>
</dbReference>
<evidence type="ECO:0000313" key="5">
    <source>
        <dbReference type="EMBL" id="SUO96506.1"/>
    </source>
</evidence>
<comment type="subcellular location">
    <subcellularLocation>
        <location evidence="4">Cytoplasm</location>
    </subcellularLocation>
</comment>
<keyword evidence="1 4" id="KW-0963">Cytoplasm</keyword>
<evidence type="ECO:0000256" key="1">
    <source>
        <dbReference type="ARBA" id="ARBA00022490"/>
    </source>
</evidence>
<accession>A0A380MWT2</accession>
<keyword evidence="6" id="KW-1185">Reference proteome</keyword>
<reference evidence="5 6" key="1">
    <citation type="submission" date="2018-06" db="EMBL/GenBank/DDBJ databases">
        <authorList>
            <consortium name="Pathogen Informatics"/>
            <person name="Doyle S."/>
        </authorList>
    </citation>
    <scope>NUCLEOTIDE SEQUENCE [LARGE SCALE GENOMIC DNA]</scope>
    <source>
        <strain evidence="5 6">NCTC13337</strain>
    </source>
</reference>
<dbReference type="Pfam" id="PF03588">
    <property type="entry name" value="Leu_Phe_trans"/>
    <property type="match status" value="1"/>
</dbReference>
<dbReference type="InterPro" id="IPR004616">
    <property type="entry name" value="Leu/Phe-tRNA_Trfase"/>
</dbReference>
<evidence type="ECO:0000256" key="2">
    <source>
        <dbReference type="ARBA" id="ARBA00022679"/>
    </source>
</evidence>
<comment type="catalytic activity">
    <reaction evidence="4">
        <text>N-terminal L-arginyl-[protein] + L-leucyl-tRNA(Leu) = N-terminal L-leucyl-L-arginyl-[protein] + tRNA(Leu) + H(+)</text>
        <dbReference type="Rhea" id="RHEA:50416"/>
        <dbReference type="Rhea" id="RHEA-COMP:9613"/>
        <dbReference type="Rhea" id="RHEA-COMP:9622"/>
        <dbReference type="Rhea" id="RHEA-COMP:12672"/>
        <dbReference type="Rhea" id="RHEA-COMP:12673"/>
        <dbReference type="ChEBI" id="CHEBI:15378"/>
        <dbReference type="ChEBI" id="CHEBI:64719"/>
        <dbReference type="ChEBI" id="CHEBI:78442"/>
        <dbReference type="ChEBI" id="CHEBI:78494"/>
        <dbReference type="ChEBI" id="CHEBI:133044"/>
        <dbReference type="EC" id="2.3.2.6"/>
    </reaction>
</comment>
<dbReference type="OrthoDB" id="9790282at2"/>
<dbReference type="AlphaFoldDB" id="A0A380MWT2"/>
<dbReference type="SUPFAM" id="SSF55729">
    <property type="entry name" value="Acyl-CoA N-acyltransferases (Nat)"/>
    <property type="match status" value="1"/>
</dbReference>
<dbReference type="GO" id="GO:0030163">
    <property type="term" value="P:protein catabolic process"/>
    <property type="evidence" value="ECO:0007669"/>
    <property type="project" value="UniProtKB-UniRule"/>
</dbReference>
<comment type="catalytic activity">
    <reaction evidence="4">
        <text>L-phenylalanyl-tRNA(Phe) + an N-terminal L-alpha-aminoacyl-[protein] = an N-terminal L-phenylalanyl-L-alpha-aminoacyl-[protein] + tRNA(Phe)</text>
        <dbReference type="Rhea" id="RHEA:43632"/>
        <dbReference type="Rhea" id="RHEA-COMP:9668"/>
        <dbReference type="Rhea" id="RHEA-COMP:9699"/>
        <dbReference type="Rhea" id="RHEA-COMP:10636"/>
        <dbReference type="Rhea" id="RHEA-COMP:10637"/>
        <dbReference type="ChEBI" id="CHEBI:78442"/>
        <dbReference type="ChEBI" id="CHEBI:78531"/>
        <dbReference type="ChEBI" id="CHEBI:78597"/>
        <dbReference type="ChEBI" id="CHEBI:83561"/>
        <dbReference type="EC" id="2.3.2.6"/>
    </reaction>
</comment>
<comment type="similarity">
    <text evidence="4">Belongs to the L/F-transferase family.</text>
</comment>
<dbReference type="Proteomes" id="UP000254601">
    <property type="component" value="Unassembled WGS sequence"/>
</dbReference>
<dbReference type="EC" id="2.3.2.6" evidence="4"/>
<dbReference type="InterPro" id="IPR016181">
    <property type="entry name" value="Acyl_CoA_acyltransferase"/>
</dbReference>
<sequence>MNTSHWSYPSLNEFIIEPFPPVEQANFEGELARGGSLHPEQVFYAYQKGIFPWYAQDEPIRWWSPNPRGVLFTHQVHCSKSLKKTMRKLPYKITFDTFFSEVIAACATEHGETWITDEMRSAYILLHLQGRAHSCELWLNGHLIGGLYGICLNKVFCGESMFSRQANASKIVLIELCAYLIKQNIKLIDTQFLTEHLISMGAINISRDDYLMFLTGNPDRLRGHWC</sequence>
<keyword evidence="3 4" id="KW-0012">Acyltransferase</keyword>
<gene>
    <name evidence="4 5" type="primary">aat</name>
    <name evidence="5" type="ORF">NCTC13337_01899</name>
</gene>
<evidence type="ECO:0000256" key="4">
    <source>
        <dbReference type="HAMAP-Rule" id="MF_00688"/>
    </source>
</evidence>
<proteinExistence type="inferred from homology"/>
<keyword evidence="2 4" id="KW-0808">Transferase</keyword>
<dbReference type="Gene3D" id="3.40.630.70">
    <property type="entry name" value="Leucyl/phenylalanyl-tRNA-protein transferase, C-terminal domain"/>
    <property type="match status" value="1"/>
</dbReference>
<comment type="catalytic activity">
    <reaction evidence="4">
        <text>N-terminal L-lysyl-[protein] + L-leucyl-tRNA(Leu) = N-terminal L-leucyl-L-lysyl-[protein] + tRNA(Leu) + H(+)</text>
        <dbReference type="Rhea" id="RHEA:12340"/>
        <dbReference type="Rhea" id="RHEA-COMP:9613"/>
        <dbReference type="Rhea" id="RHEA-COMP:9622"/>
        <dbReference type="Rhea" id="RHEA-COMP:12670"/>
        <dbReference type="Rhea" id="RHEA-COMP:12671"/>
        <dbReference type="ChEBI" id="CHEBI:15378"/>
        <dbReference type="ChEBI" id="CHEBI:65249"/>
        <dbReference type="ChEBI" id="CHEBI:78442"/>
        <dbReference type="ChEBI" id="CHEBI:78494"/>
        <dbReference type="ChEBI" id="CHEBI:133043"/>
        <dbReference type="EC" id="2.3.2.6"/>
    </reaction>
</comment>
<dbReference type="PANTHER" id="PTHR30098">
    <property type="entry name" value="LEUCYL/PHENYLALANYL-TRNA--PROTEIN TRANSFERASE"/>
    <property type="match status" value="1"/>
</dbReference>